<dbReference type="EMBL" id="JANBUL010000242">
    <property type="protein sequence ID" value="KAJ2778214.1"/>
    <property type="molecule type" value="Genomic_DNA"/>
</dbReference>
<comment type="caution">
    <text evidence="2">The sequence shown here is derived from an EMBL/GenBank/DDBJ whole genome shotgun (WGS) entry which is preliminary data.</text>
</comment>
<name>A0A9W8H870_9FUNG</name>
<dbReference type="AlphaFoldDB" id="A0A9W8H870"/>
<proteinExistence type="predicted"/>
<dbReference type="OrthoDB" id="5513447at2759"/>
<organism evidence="2 3">
    <name type="scientific">Coemansia javaensis</name>
    <dbReference type="NCBI Taxonomy" id="2761396"/>
    <lineage>
        <taxon>Eukaryota</taxon>
        <taxon>Fungi</taxon>
        <taxon>Fungi incertae sedis</taxon>
        <taxon>Zoopagomycota</taxon>
        <taxon>Kickxellomycotina</taxon>
        <taxon>Kickxellomycetes</taxon>
        <taxon>Kickxellales</taxon>
        <taxon>Kickxellaceae</taxon>
        <taxon>Coemansia</taxon>
    </lineage>
</organism>
<dbReference type="Proteomes" id="UP001140217">
    <property type="component" value="Unassembled WGS sequence"/>
</dbReference>
<evidence type="ECO:0000256" key="1">
    <source>
        <dbReference type="SAM" id="MobiDB-lite"/>
    </source>
</evidence>
<evidence type="ECO:0000313" key="3">
    <source>
        <dbReference type="Proteomes" id="UP001140217"/>
    </source>
</evidence>
<accession>A0A9W8H870</accession>
<evidence type="ECO:0000313" key="2">
    <source>
        <dbReference type="EMBL" id="KAJ2778214.1"/>
    </source>
</evidence>
<feature type="region of interest" description="Disordered" evidence="1">
    <location>
        <begin position="1"/>
        <end position="80"/>
    </location>
</feature>
<reference evidence="2" key="1">
    <citation type="submission" date="2022-07" db="EMBL/GenBank/DDBJ databases">
        <title>Phylogenomic reconstructions and comparative analyses of Kickxellomycotina fungi.</title>
        <authorList>
            <person name="Reynolds N.K."/>
            <person name="Stajich J.E."/>
            <person name="Barry K."/>
            <person name="Grigoriev I.V."/>
            <person name="Crous P."/>
            <person name="Smith M.E."/>
        </authorList>
    </citation>
    <scope>NUCLEOTIDE SEQUENCE</scope>
    <source>
        <strain evidence="2">NBRC 105414</strain>
    </source>
</reference>
<keyword evidence="3" id="KW-1185">Reference proteome</keyword>
<protein>
    <submittedName>
        <fullName evidence="2">Uncharacterized protein</fullName>
    </submittedName>
</protein>
<gene>
    <name evidence="2" type="ORF">H4R18_004738</name>
</gene>
<sequence length="263" mass="28086">MATAQRQAHQLLLDDDPPAYTPLPLPEEESLDAGAGAPIVRTRPPHLVVNPSDPRSPFTRSYHAQSGGGGSAGPMGAAPRPPARIQAVRIQAPLVQAPLVQAPRPRIHTPRIHAPLVHAPRPLVGAGLEPIRHAALRESTMMCGVCRNSGWLFNRVPCACPAGRARRKAHPRSHPSLLGFIDEMLSPPPPPSVAGPQSAAPDRRTLPYLQHVPGPGTPCPNCLGQSYFRHPAARATAAAEEIRAWHGRTPPPCSVCCDRGRIN</sequence>